<dbReference type="Gene3D" id="3.40.50.12580">
    <property type="match status" value="1"/>
</dbReference>
<keyword evidence="5" id="KW-0777">Teichoic acid biosynthesis</keyword>
<accession>A0A2I6S3P9</accession>
<evidence type="ECO:0000313" key="8">
    <source>
        <dbReference type="EMBL" id="AUN93894.1"/>
    </source>
</evidence>
<gene>
    <name evidence="8" type="ORF">C0099_02405</name>
</gene>
<dbReference type="KEGG" id="atw:C0099_02405"/>
<evidence type="ECO:0000256" key="7">
    <source>
        <dbReference type="SAM" id="Phobius"/>
    </source>
</evidence>
<dbReference type="GO" id="GO:0005886">
    <property type="term" value="C:plasma membrane"/>
    <property type="evidence" value="ECO:0007669"/>
    <property type="project" value="UniProtKB-SubCell"/>
</dbReference>
<dbReference type="RefSeq" id="WP_102245968.1">
    <property type="nucleotide sequence ID" value="NZ_CP025682.1"/>
</dbReference>
<evidence type="ECO:0000313" key="9">
    <source>
        <dbReference type="Proteomes" id="UP000242205"/>
    </source>
</evidence>
<dbReference type="Gene3D" id="3.40.50.11820">
    <property type="match status" value="1"/>
</dbReference>
<dbReference type="SUPFAM" id="SSF53756">
    <property type="entry name" value="UDP-Glycosyltransferase/glycogen phosphorylase"/>
    <property type="match status" value="1"/>
</dbReference>
<dbReference type="InterPro" id="IPR043149">
    <property type="entry name" value="TagF_N"/>
</dbReference>
<dbReference type="Pfam" id="PF04464">
    <property type="entry name" value="Glyphos_transf"/>
    <property type="match status" value="1"/>
</dbReference>
<name>A0A2I6S3P9_9RHOO</name>
<sequence length="392" mass="44309">MKIDRRNPKHWLYLFAFAVNVLLALVLRPFMRGQGKHVVLYGHKLNGNLLAIHKELCKRSHVAADAVYLSLDPDYARALRSEGVNVVCAVDPRAAIVLARTAVIITDHGLHVMEPLLWLTRIRFVDVWHGIPFKGFDAADFRVQHHYDEVWVASPLMAEYYTQKYGFDPSRVVVTGYARTDRLVKRDEDVSGIRKCLGIPLEGPVILFAPTWVQDDRGRSLYPFGLSETEFLRTLSHIAELHGATVLMRAHLNSGEQGAGVWPRIVFVPQSRFPDTEAVLLASDVLICDWSSIAFDFLVLDRPALFLDVAAPFRKGYSLGPEYRFGPVLSSLEDLKHCVDDCLENPKFYWLEHEAAHHAKRQTIYGGFDDGCSAERCVKRLGEMLPKDGSSR</sequence>
<proteinExistence type="inferred from homology"/>
<dbReference type="PANTHER" id="PTHR37316">
    <property type="entry name" value="TEICHOIC ACID GLYCEROL-PHOSPHATE PRIMASE"/>
    <property type="match status" value="1"/>
</dbReference>
<keyword evidence="7" id="KW-0812">Transmembrane</keyword>
<evidence type="ECO:0000256" key="2">
    <source>
        <dbReference type="ARBA" id="ARBA00010488"/>
    </source>
</evidence>
<dbReference type="OrthoDB" id="9802649at2"/>
<dbReference type="GO" id="GO:0019350">
    <property type="term" value="P:teichoic acid biosynthetic process"/>
    <property type="evidence" value="ECO:0007669"/>
    <property type="project" value="UniProtKB-KW"/>
</dbReference>
<keyword evidence="6 7" id="KW-0472">Membrane</keyword>
<keyword evidence="7" id="KW-1133">Transmembrane helix</keyword>
<protein>
    <submittedName>
        <fullName evidence="8">CDP-glycerol--glycerophosphate glycerophosphotransferase</fullName>
    </submittedName>
</protein>
<keyword evidence="9" id="KW-1185">Reference proteome</keyword>
<dbReference type="GO" id="GO:0047355">
    <property type="term" value="F:CDP-glycerol glycerophosphotransferase activity"/>
    <property type="evidence" value="ECO:0007669"/>
    <property type="project" value="InterPro"/>
</dbReference>
<evidence type="ECO:0000256" key="6">
    <source>
        <dbReference type="ARBA" id="ARBA00023136"/>
    </source>
</evidence>
<evidence type="ECO:0000256" key="5">
    <source>
        <dbReference type="ARBA" id="ARBA00022944"/>
    </source>
</evidence>
<evidence type="ECO:0000256" key="3">
    <source>
        <dbReference type="ARBA" id="ARBA00022475"/>
    </source>
</evidence>
<evidence type="ECO:0000256" key="4">
    <source>
        <dbReference type="ARBA" id="ARBA00022679"/>
    </source>
</evidence>
<comment type="subcellular location">
    <subcellularLocation>
        <location evidence="1">Cell membrane</location>
        <topology evidence="1">Peripheral membrane protein</topology>
    </subcellularLocation>
</comment>
<comment type="similarity">
    <text evidence="2">Belongs to the CDP-glycerol glycerophosphotransferase family.</text>
</comment>
<evidence type="ECO:0000256" key="1">
    <source>
        <dbReference type="ARBA" id="ARBA00004202"/>
    </source>
</evidence>
<feature type="transmembrane region" description="Helical" evidence="7">
    <location>
        <begin position="12"/>
        <end position="31"/>
    </location>
</feature>
<reference evidence="8 9" key="1">
    <citation type="submission" date="2018-01" db="EMBL/GenBank/DDBJ databases">
        <authorList>
            <person name="Fu G.-Y."/>
        </authorList>
    </citation>
    <scope>NUCLEOTIDE SEQUENCE [LARGE SCALE GENOMIC DNA]</scope>
    <source>
        <strain evidence="8 9">SY39</strain>
    </source>
</reference>
<dbReference type="PANTHER" id="PTHR37316:SF3">
    <property type="entry name" value="TEICHOIC ACID GLYCEROL-PHOSPHATE TRANSFERASE"/>
    <property type="match status" value="1"/>
</dbReference>
<dbReference type="InterPro" id="IPR043148">
    <property type="entry name" value="TagF_C"/>
</dbReference>
<keyword evidence="3" id="KW-1003">Cell membrane</keyword>
<dbReference type="Proteomes" id="UP000242205">
    <property type="component" value="Chromosome"/>
</dbReference>
<dbReference type="InterPro" id="IPR051612">
    <property type="entry name" value="Teichoic_Acid_Biosynth"/>
</dbReference>
<keyword evidence="4 8" id="KW-0808">Transferase</keyword>
<dbReference type="EMBL" id="CP025682">
    <property type="protein sequence ID" value="AUN93894.1"/>
    <property type="molecule type" value="Genomic_DNA"/>
</dbReference>
<dbReference type="AlphaFoldDB" id="A0A2I6S3P9"/>
<dbReference type="InterPro" id="IPR007554">
    <property type="entry name" value="Glycerophosphate_synth"/>
</dbReference>
<organism evidence="8 9">
    <name type="scientific">Pseudazoarcus pumilus</name>
    <dbReference type="NCBI Taxonomy" id="2067960"/>
    <lineage>
        <taxon>Bacteria</taxon>
        <taxon>Pseudomonadati</taxon>
        <taxon>Pseudomonadota</taxon>
        <taxon>Betaproteobacteria</taxon>
        <taxon>Rhodocyclales</taxon>
        <taxon>Zoogloeaceae</taxon>
        <taxon>Pseudazoarcus</taxon>
    </lineage>
</organism>